<dbReference type="Proteomes" id="UP000256424">
    <property type="component" value="Unassembled WGS sequence"/>
</dbReference>
<comment type="similarity">
    <text evidence="1 2">Belongs to the UPF0102 family.</text>
</comment>
<dbReference type="PANTHER" id="PTHR34039">
    <property type="entry name" value="UPF0102 PROTEIN YRAN"/>
    <property type="match status" value="1"/>
</dbReference>
<keyword evidence="4" id="KW-1185">Reference proteome</keyword>
<evidence type="ECO:0000313" key="4">
    <source>
        <dbReference type="Proteomes" id="UP000256424"/>
    </source>
</evidence>
<dbReference type="EMBL" id="NXLW01000011">
    <property type="protein sequence ID" value="RDU71545.1"/>
    <property type="molecule type" value="Genomic_DNA"/>
</dbReference>
<organism evidence="3 4">
    <name type="scientific">Helicobacter aurati</name>
    <dbReference type="NCBI Taxonomy" id="137778"/>
    <lineage>
        <taxon>Bacteria</taxon>
        <taxon>Pseudomonadati</taxon>
        <taxon>Campylobacterota</taxon>
        <taxon>Epsilonproteobacteria</taxon>
        <taxon>Campylobacterales</taxon>
        <taxon>Helicobacteraceae</taxon>
        <taxon>Helicobacter</taxon>
    </lineage>
</organism>
<dbReference type="InterPro" id="IPR011856">
    <property type="entry name" value="tRNA_endonuc-like_dom_sf"/>
</dbReference>
<dbReference type="InterPro" id="IPR011335">
    <property type="entry name" value="Restrct_endonuc-II-like"/>
</dbReference>
<proteinExistence type="inferred from homology"/>
<dbReference type="SUPFAM" id="SSF52980">
    <property type="entry name" value="Restriction endonuclease-like"/>
    <property type="match status" value="1"/>
</dbReference>
<evidence type="ECO:0000256" key="2">
    <source>
        <dbReference type="HAMAP-Rule" id="MF_00048"/>
    </source>
</evidence>
<dbReference type="Pfam" id="PF02021">
    <property type="entry name" value="UPF0102"/>
    <property type="match status" value="1"/>
</dbReference>
<gene>
    <name evidence="3" type="ORF">CQA66_06175</name>
</gene>
<sequence length="111" mass="12935">MKKNTRKIGTHYEEIALQYLSDRGFSFIAKNFYSRYGEIDLIMQKEEVLHFIEVKSATSLNPLIKITPTKLEKMIKTIYVFLAKHHYSCSFCLDALAIQGKQILFIENITI</sequence>
<dbReference type="OrthoDB" id="9794876at2"/>
<accession>A0A3D8J323</accession>
<reference evidence="3 4" key="1">
    <citation type="submission" date="2018-04" db="EMBL/GenBank/DDBJ databases">
        <title>Novel Campyloabacter and Helicobacter Species and Strains.</title>
        <authorList>
            <person name="Mannion A.J."/>
            <person name="Shen Z."/>
            <person name="Fox J.G."/>
        </authorList>
    </citation>
    <scope>NUCLEOTIDE SEQUENCE [LARGE SCALE GENOMIC DNA]</scope>
    <source>
        <strain evidence="3 4">MIT 97-5075</strain>
    </source>
</reference>
<dbReference type="NCBIfam" id="NF009152">
    <property type="entry name" value="PRK12497.2-4"/>
    <property type="match status" value="1"/>
</dbReference>
<dbReference type="Gene3D" id="3.40.1350.10">
    <property type="match status" value="1"/>
</dbReference>
<dbReference type="PANTHER" id="PTHR34039:SF1">
    <property type="entry name" value="UPF0102 PROTEIN YRAN"/>
    <property type="match status" value="1"/>
</dbReference>
<dbReference type="RefSeq" id="WP_104763779.1">
    <property type="nucleotide sequence ID" value="NZ_FZPM01000034.1"/>
</dbReference>
<comment type="caution">
    <text evidence="3">The sequence shown here is derived from an EMBL/GenBank/DDBJ whole genome shotgun (WGS) entry which is preliminary data.</text>
</comment>
<evidence type="ECO:0000313" key="3">
    <source>
        <dbReference type="EMBL" id="RDU71545.1"/>
    </source>
</evidence>
<dbReference type="AlphaFoldDB" id="A0A3D8J323"/>
<evidence type="ECO:0000256" key="1">
    <source>
        <dbReference type="ARBA" id="ARBA00006738"/>
    </source>
</evidence>
<name>A0A3D8J323_9HELI</name>
<dbReference type="GO" id="GO:0003676">
    <property type="term" value="F:nucleic acid binding"/>
    <property type="evidence" value="ECO:0007669"/>
    <property type="project" value="InterPro"/>
</dbReference>
<protein>
    <recommendedName>
        <fullName evidence="2">UPF0102 protein CQA66_06175</fullName>
    </recommendedName>
</protein>
<dbReference type="InterPro" id="IPR003509">
    <property type="entry name" value="UPF0102_YraN-like"/>
</dbReference>
<dbReference type="HAMAP" id="MF_00048">
    <property type="entry name" value="UPF0102"/>
    <property type="match status" value="1"/>
</dbReference>